<organism evidence="2 3">
    <name type="scientific">Gimesia algae</name>
    <dbReference type="NCBI Taxonomy" id="2527971"/>
    <lineage>
        <taxon>Bacteria</taxon>
        <taxon>Pseudomonadati</taxon>
        <taxon>Planctomycetota</taxon>
        <taxon>Planctomycetia</taxon>
        <taxon>Planctomycetales</taxon>
        <taxon>Planctomycetaceae</taxon>
        <taxon>Gimesia</taxon>
    </lineage>
</organism>
<protein>
    <recommendedName>
        <fullName evidence="4">Helix-turn-helix domain-containing protein</fullName>
    </recommendedName>
</protein>
<evidence type="ECO:0008006" key="4">
    <source>
        <dbReference type="Google" id="ProtNLM"/>
    </source>
</evidence>
<accession>A0A517VMQ6</accession>
<dbReference type="EMBL" id="CP036343">
    <property type="protein sequence ID" value="QDT94297.1"/>
    <property type="molecule type" value="Genomic_DNA"/>
</dbReference>
<dbReference type="Proteomes" id="UP000316855">
    <property type="component" value="Chromosome"/>
</dbReference>
<keyword evidence="3" id="KW-1185">Reference proteome</keyword>
<proteinExistence type="predicted"/>
<evidence type="ECO:0000313" key="2">
    <source>
        <dbReference type="EMBL" id="QDT94297.1"/>
    </source>
</evidence>
<feature type="region of interest" description="Disordered" evidence="1">
    <location>
        <begin position="180"/>
        <end position="266"/>
    </location>
</feature>
<gene>
    <name evidence="2" type="ORF">Pan161_59920</name>
</gene>
<dbReference type="KEGG" id="gax:Pan161_59920"/>
<evidence type="ECO:0000256" key="1">
    <source>
        <dbReference type="SAM" id="MobiDB-lite"/>
    </source>
</evidence>
<reference evidence="2 3" key="1">
    <citation type="submission" date="2019-02" db="EMBL/GenBank/DDBJ databases">
        <title>Deep-cultivation of Planctomycetes and their phenomic and genomic characterization uncovers novel biology.</title>
        <authorList>
            <person name="Wiegand S."/>
            <person name="Jogler M."/>
            <person name="Boedeker C."/>
            <person name="Pinto D."/>
            <person name="Vollmers J."/>
            <person name="Rivas-Marin E."/>
            <person name="Kohn T."/>
            <person name="Peeters S.H."/>
            <person name="Heuer A."/>
            <person name="Rast P."/>
            <person name="Oberbeckmann S."/>
            <person name="Bunk B."/>
            <person name="Jeske O."/>
            <person name="Meyerdierks A."/>
            <person name="Storesund J.E."/>
            <person name="Kallscheuer N."/>
            <person name="Luecker S."/>
            <person name="Lage O.M."/>
            <person name="Pohl T."/>
            <person name="Merkel B.J."/>
            <person name="Hornburger P."/>
            <person name="Mueller R.-W."/>
            <person name="Bruemmer F."/>
            <person name="Labrenz M."/>
            <person name="Spormann A.M."/>
            <person name="Op den Camp H."/>
            <person name="Overmann J."/>
            <person name="Amann R."/>
            <person name="Jetten M.S.M."/>
            <person name="Mascher T."/>
            <person name="Medema M.H."/>
            <person name="Devos D.P."/>
            <person name="Kaster A.-K."/>
            <person name="Ovreas L."/>
            <person name="Rohde M."/>
            <person name="Galperin M.Y."/>
            <person name="Jogler C."/>
        </authorList>
    </citation>
    <scope>NUCLEOTIDE SEQUENCE [LARGE SCALE GENOMIC DNA]</scope>
    <source>
        <strain evidence="2 3">Pan161</strain>
    </source>
</reference>
<sequence>MKKQQKYLIEIDDDLIRSLCEKLPLEETDRKLAYALATLCAQLGSYTPARGVGQREIAKLAGLGVRTVKRRLLYLERYGILWIDRSNGKSSVYHFDMSMLLDAPAATHNLYGYIKAKPAKSEAKPEPKQNDRQRLLFDQQENRATENEVDPTAQAGVDKCSWLSRMAGAVGQFTKRMFTSPADDLPAETGASASEPGPTSHKPGPSPHDPAVNRGQTGAIVSGSDSEPGPSAEFGAETDSEPVPNRGQPPLNRGQTGAKPGPSPLHVHETYMEKEALIKTSMIHSHEHVGLDEFSLRRVAKSENSSKPPPRARVNWGGREISDDDLKDPHEVQELYRIALAQGVCKHSESAQEDFFRLASYASRYKEAKNRGGLFSSLLGHLYGTNIKKPVQACFTHEDDEWARKAIPEATLPPTTTATERANS</sequence>
<feature type="region of interest" description="Disordered" evidence="1">
    <location>
        <begin position="300"/>
        <end position="325"/>
    </location>
</feature>
<name>A0A517VMQ6_9PLAN</name>
<evidence type="ECO:0000313" key="3">
    <source>
        <dbReference type="Proteomes" id="UP000316855"/>
    </source>
</evidence>
<dbReference type="AlphaFoldDB" id="A0A517VMQ6"/>
<dbReference type="RefSeq" id="WP_145232212.1">
    <property type="nucleotide sequence ID" value="NZ_CP036343.1"/>
</dbReference>